<dbReference type="InterPro" id="IPR005149">
    <property type="entry name" value="Tscrpt_reg_PadR_N"/>
</dbReference>
<keyword evidence="3" id="KW-1185">Reference proteome</keyword>
<dbReference type="InterPro" id="IPR036388">
    <property type="entry name" value="WH-like_DNA-bd_sf"/>
</dbReference>
<gene>
    <name evidence="2" type="ORF">IWT5_00824</name>
</gene>
<evidence type="ECO:0000313" key="3">
    <source>
        <dbReference type="Proteomes" id="UP000223370"/>
    </source>
</evidence>
<dbReference type="PANTHER" id="PTHR43252">
    <property type="entry name" value="TRANSCRIPTIONAL REGULATOR YQJI"/>
    <property type="match status" value="1"/>
</dbReference>
<accession>A0A1Z5J0U3</accession>
<evidence type="ECO:0000313" key="2">
    <source>
        <dbReference type="EMBL" id="GAX07674.1"/>
    </source>
</evidence>
<protein>
    <submittedName>
        <fullName evidence="2">Transcriptional regulator</fullName>
    </submittedName>
</protein>
<dbReference type="SUPFAM" id="SSF46785">
    <property type="entry name" value="Winged helix' DNA-binding domain"/>
    <property type="match status" value="1"/>
</dbReference>
<dbReference type="Proteomes" id="UP000223370">
    <property type="component" value="Unassembled WGS sequence"/>
</dbReference>
<dbReference type="EMBL" id="BCMJ01000003">
    <property type="protein sequence ID" value="GAX07674.1"/>
    <property type="molecule type" value="Genomic_DNA"/>
</dbReference>
<comment type="caution">
    <text evidence="2">The sequence shown here is derived from an EMBL/GenBank/DDBJ whole genome shotgun (WGS) entry which is preliminary data.</text>
</comment>
<evidence type="ECO:0000259" key="1">
    <source>
        <dbReference type="Pfam" id="PF03551"/>
    </source>
</evidence>
<dbReference type="AlphaFoldDB" id="A0A1Z5J0U3"/>
<dbReference type="InterPro" id="IPR036390">
    <property type="entry name" value="WH_DNA-bd_sf"/>
</dbReference>
<dbReference type="Gene3D" id="1.10.10.10">
    <property type="entry name" value="Winged helix-like DNA-binding domain superfamily/Winged helix DNA-binding domain"/>
    <property type="match status" value="1"/>
</dbReference>
<dbReference type="PANTHER" id="PTHR43252:SF6">
    <property type="entry name" value="NEGATIVE TRANSCRIPTION REGULATOR PADR"/>
    <property type="match status" value="1"/>
</dbReference>
<name>A0A1Z5J0U3_9LACO</name>
<reference evidence="2 3" key="1">
    <citation type="submission" date="2015-11" db="EMBL/GenBank/DDBJ databases">
        <title>Draft genome sequences of new species of the genus Lactobacillus isolated from orchardgrass silage.</title>
        <authorList>
            <person name="Tohno M."/>
            <person name="Tanizawa Y."/>
            <person name="Arita M."/>
        </authorList>
    </citation>
    <scope>NUCLEOTIDE SEQUENCE [LARGE SCALE GENOMIC DNA]</scope>
    <source>
        <strain evidence="2 3">IWT5</strain>
    </source>
</reference>
<feature type="domain" description="Transcription regulator PadR N-terminal" evidence="1">
    <location>
        <begin position="6"/>
        <end position="77"/>
    </location>
</feature>
<organism evidence="2 3">
    <name type="scientific">Secundilactobacillus silagincola</name>
    <dbReference type="NCBI Taxonomy" id="1714681"/>
    <lineage>
        <taxon>Bacteria</taxon>
        <taxon>Bacillati</taxon>
        <taxon>Bacillota</taxon>
        <taxon>Bacilli</taxon>
        <taxon>Lactobacillales</taxon>
        <taxon>Lactobacillaceae</taxon>
        <taxon>Secundilactobacillus</taxon>
    </lineage>
</organism>
<dbReference type="RefSeq" id="WP_180245656.1">
    <property type="nucleotide sequence ID" value="NZ_BCMJ01000003.1"/>
</dbReference>
<dbReference type="Pfam" id="PF03551">
    <property type="entry name" value="PadR"/>
    <property type="match status" value="1"/>
</dbReference>
<sequence>MYELLVLGMLMSRDMSGYKLRNVLGSALVPRRKLSNGVMYPLLSKLADEGEIIYIEEPKDPRNKKLARITEAGKTHFYELMQQPVPDNARNESIYRFKFRGLFAVDTKEQRQILQDYANKVQEDLNIYKDVHQHLLQLLTANESNTAAIHAGIRSIELSITICQAKQTWITKYLVEIQNKEQKNDSKN</sequence>
<proteinExistence type="predicted"/>